<dbReference type="Proteomes" id="UP001197378">
    <property type="component" value="Unassembled WGS sequence"/>
</dbReference>
<evidence type="ECO:0000313" key="1">
    <source>
        <dbReference type="EMBL" id="MBU2789293.1"/>
    </source>
</evidence>
<dbReference type="RefSeq" id="WP_215871744.1">
    <property type="nucleotide sequence ID" value="NZ_JAAXYO010000195.1"/>
</dbReference>
<keyword evidence="2" id="KW-1185">Reference proteome</keyword>
<gene>
    <name evidence="1" type="ORF">HFQ13_13975</name>
</gene>
<reference evidence="1" key="1">
    <citation type="journal article" date="2021" name="ISME J.">
        <title>Genomic evolution of the class Acidithiobacillia: deep-branching Proteobacteria living in extreme acidic conditions.</title>
        <authorList>
            <person name="Moya-Beltran A."/>
            <person name="Beard S."/>
            <person name="Rojas-Villalobos C."/>
            <person name="Issotta F."/>
            <person name="Gallardo Y."/>
            <person name="Ulloa R."/>
            <person name="Giaveno A."/>
            <person name="Degli Esposti M."/>
            <person name="Johnson D.B."/>
            <person name="Quatrini R."/>
        </authorList>
    </citation>
    <scope>NUCLEOTIDE SEQUENCE</scope>
    <source>
        <strain evidence="1">VAN18-1</strain>
    </source>
</reference>
<protein>
    <submittedName>
        <fullName evidence="1">Uncharacterized protein</fullName>
    </submittedName>
</protein>
<comment type="caution">
    <text evidence="1">The sequence shown here is derived from an EMBL/GenBank/DDBJ whole genome shotgun (WGS) entry which is preliminary data.</text>
</comment>
<accession>A0AAE2YSI3</accession>
<sequence>MFKGKTNITATWISKDGEMELEGFYHSVGNPVVNKDKEENETCRFHLVNVHDHDDNFDIVILDKKERVTFRADCYEENKEYPLNRFDSKDGNEIILVSQDKSEIIYFHLF</sequence>
<organism evidence="1 2">
    <name type="scientific">Igneacidithiobacillus copahuensis</name>
    <dbReference type="NCBI Taxonomy" id="2724909"/>
    <lineage>
        <taxon>Bacteria</taxon>
        <taxon>Pseudomonadati</taxon>
        <taxon>Pseudomonadota</taxon>
        <taxon>Acidithiobacillia</taxon>
        <taxon>Acidithiobacillales</taxon>
        <taxon>Acidithiobacillaceae</taxon>
        <taxon>Igneacidithiobacillus</taxon>
    </lineage>
</organism>
<evidence type="ECO:0000313" key="2">
    <source>
        <dbReference type="Proteomes" id="UP001197378"/>
    </source>
</evidence>
<dbReference type="AlphaFoldDB" id="A0AAE2YSI3"/>
<dbReference type="EMBL" id="JAAXYO010000195">
    <property type="protein sequence ID" value="MBU2789293.1"/>
    <property type="molecule type" value="Genomic_DNA"/>
</dbReference>
<name>A0AAE2YSI3_9PROT</name>
<proteinExistence type="predicted"/>